<protein>
    <submittedName>
        <fullName evidence="6">TetR/AcrR family transcriptional regulator</fullName>
    </submittedName>
</protein>
<dbReference type="InterPro" id="IPR001647">
    <property type="entry name" value="HTH_TetR"/>
</dbReference>
<dbReference type="PROSITE" id="PS50977">
    <property type="entry name" value="HTH_TETR_2"/>
    <property type="match status" value="1"/>
</dbReference>
<evidence type="ECO:0000256" key="3">
    <source>
        <dbReference type="ARBA" id="ARBA00023163"/>
    </source>
</evidence>
<accession>A0ABT3JCW2</accession>
<dbReference type="Gene3D" id="1.10.357.10">
    <property type="entry name" value="Tetracycline Repressor, domain 2"/>
    <property type="match status" value="1"/>
</dbReference>
<dbReference type="RefSeq" id="WP_264880902.1">
    <property type="nucleotide sequence ID" value="NZ_JAPDOB010000001.1"/>
</dbReference>
<dbReference type="PANTHER" id="PTHR30055">
    <property type="entry name" value="HTH-TYPE TRANSCRIPTIONAL REGULATOR RUTR"/>
    <property type="match status" value="1"/>
</dbReference>
<evidence type="ECO:0000313" key="7">
    <source>
        <dbReference type="Proteomes" id="UP001526246"/>
    </source>
</evidence>
<evidence type="ECO:0000256" key="1">
    <source>
        <dbReference type="ARBA" id="ARBA00023015"/>
    </source>
</evidence>
<dbReference type="Proteomes" id="UP001526246">
    <property type="component" value="Unassembled WGS sequence"/>
</dbReference>
<feature type="domain" description="HTH tetR-type" evidence="5">
    <location>
        <begin position="13"/>
        <end position="73"/>
    </location>
</feature>
<keyword evidence="1" id="KW-0805">Transcription regulation</keyword>
<name>A0ABT3JCW2_9SPHN</name>
<dbReference type="EMBL" id="JAPDOB010000001">
    <property type="protein sequence ID" value="MCW3796902.1"/>
    <property type="molecule type" value="Genomic_DNA"/>
</dbReference>
<gene>
    <name evidence="6" type="ORF">OMW55_03665</name>
</gene>
<proteinExistence type="predicted"/>
<dbReference type="SUPFAM" id="SSF46689">
    <property type="entry name" value="Homeodomain-like"/>
    <property type="match status" value="1"/>
</dbReference>
<dbReference type="InterPro" id="IPR009057">
    <property type="entry name" value="Homeodomain-like_sf"/>
</dbReference>
<reference evidence="6 7" key="1">
    <citation type="submission" date="2022-10" db="EMBL/GenBank/DDBJ databases">
        <title>Sphingomonas sp.</title>
        <authorList>
            <person name="Jin C."/>
        </authorList>
    </citation>
    <scope>NUCLEOTIDE SEQUENCE [LARGE SCALE GENOMIC DNA]</scope>
    <source>
        <strain evidence="6 7">BN140010</strain>
    </source>
</reference>
<dbReference type="PANTHER" id="PTHR30055:SF234">
    <property type="entry name" value="HTH-TYPE TRANSCRIPTIONAL REGULATOR BETI"/>
    <property type="match status" value="1"/>
</dbReference>
<dbReference type="InterPro" id="IPR050109">
    <property type="entry name" value="HTH-type_TetR-like_transc_reg"/>
</dbReference>
<organism evidence="6 7">
    <name type="scientific">Sphingomonas arvum</name>
    <dbReference type="NCBI Taxonomy" id="2992113"/>
    <lineage>
        <taxon>Bacteria</taxon>
        <taxon>Pseudomonadati</taxon>
        <taxon>Pseudomonadota</taxon>
        <taxon>Alphaproteobacteria</taxon>
        <taxon>Sphingomonadales</taxon>
        <taxon>Sphingomonadaceae</taxon>
        <taxon>Sphingomonas</taxon>
    </lineage>
</organism>
<sequence>MTDKPVRRRLDPAVRRELILDEAARLVAEEGISAVNMERIGRQAGISKALVYNYFPSKQSLLTELLLREYNRFAAHGREAAQQATDFEELVRATTRAYFEYVDECGVLIQRLMSEPELAHVMRSADAEGRQRTVHIFIGAMVNEFGLAPELAATVTEVMMGLTGAAGEMLTRGVRNPAFMENLVVTLIMGGMKELNAEKAGTLAEV</sequence>
<evidence type="ECO:0000256" key="2">
    <source>
        <dbReference type="ARBA" id="ARBA00023125"/>
    </source>
</evidence>
<keyword evidence="7" id="KW-1185">Reference proteome</keyword>
<keyword evidence="3" id="KW-0804">Transcription</keyword>
<comment type="caution">
    <text evidence="6">The sequence shown here is derived from an EMBL/GenBank/DDBJ whole genome shotgun (WGS) entry which is preliminary data.</text>
</comment>
<evidence type="ECO:0000313" key="6">
    <source>
        <dbReference type="EMBL" id="MCW3796902.1"/>
    </source>
</evidence>
<dbReference type="Pfam" id="PF00440">
    <property type="entry name" value="TetR_N"/>
    <property type="match status" value="1"/>
</dbReference>
<evidence type="ECO:0000256" key="4">
    <source>
        <dbReference type="PROSITE-ProRule" id="PRU00335"/>
    </source>
</evidence>
<feature type="DNA-binding region" description="H-T-H motif" evidence="4">
    <location>
        <begin position="36"/>
        <end position="55"/>
    </location>
</feature>
<evidence type="ECO:0000259" key="5">
    <source>
        <dbReference type="PROSITE" id="PS50977"/>
    </source>
</evidence>
<keyword evidence="2 4" id="KW-0238">DNA-binding</keyword>
<dbReference type="PRINTS" id="PR00455">
    <property type="entry name" value="HTHTETR"/>
</dbReference>